<accession>A0A0A8YTF6</accession>
<sequence>MRMTCIGLRHYKIQSGPTASLALSWWMQPNGIKFNCPIYMPCTASAWHCHGQPSTSLFVCLTPLSFRFHYGCTHQLLPME</sequence>
<dbReference type="EMBL" id="GBRH01270030">
    <property type="protein sequence ID" value="JAD27865.1"/>
    <property type="molecule type" value="Transcribed_RNA"/>
</dbReference>
<reference evidence="1" key="2">
    <citation type="journal article" date="2015" name="Data Brief">
        <title>Shoot transcriptome of the giant reed, Arundo donax.</title>
        <authorList>
            <person name="Barrero R.A."/>
            <person name="Guerrero F.D."/>
            <person name="Moolhuijzen P."/>
            <person name="Goolsby J.A."/>
            <person name="Tidwell J."/>
            <person name="Bellgard S.E."/>
            <person name="Bellgard M.I."/>
        </authorList>
    </citation>
    <scope>NUCLEOTIDE SEQUENCE</scope>
    <source>
        <tissue evidence="1">Shoot tissue taken approximately 20 cm above the soil surface</tissue>
    </source>
</reference>
<proteinExistence type="predicted"/>
<protein>
    <submittedName>
        <fullName evidence="1">Uncharacterized protein</fullName>
    </submittedName>
</protein>
<reference evidence="1" key="1">
    <citation type="submission" date="2014-09" db="EMBL/GenBank/DDBJ databases">
        <authorList>
            <person name="Magalhaes I.L.F."/>
            <person name="Oliveira U."/>
            <person name="Santos F.R."/>
            <person name="Vidigal T.H.D.A."/>
            <person name="Brescovit A.D."/>
            <person name="Santos A.J."/>
        </authorList>
    </citation>
    <scope>NUCLEOTIDE SEQUENCE</scope>
    <source>
        <tissue evidence="1">Shoot tissue taken approximately 20 cm above the soil surface</tissue>
    </source>
</reference>
<name>A0A0A8YTF6_ARUDO</name>
<organism evidence="1">
    <name type="scientific">Arundo donax</name>
    <name type="common">Giant reed</name>
    <name type="synonym">Donax arundinaceus</name>
    <dbReference type="NCBI Taxonomy" id="35708"/>
    <lineage>
        <taxon>Eukaryota</taxon>
        <taxon>Viridiplantae</taxon>
        <taxon>Streptophyta</taxon>
        <taxon>Embryophyta</taxon>
        <taxon>Tracheophyta</taxon>
        <taxon>Spermatophyta</taxon>
        <taxon>Magnoliopsida</taxon>
        <taxon>Liliopsida</taxon>
        <taxon>Poales</taxon>
        <taxon>Poaceae</taxon>
        <taxon>PACMAD clade</taxon>
        <taxon>Arundinoideae</taxon>
        <taxon>Arundineae</taxon>
        <taxon>Arundo</taxon>
    </lineage>
</organism>
<dbReference type="AlphaFoldDB" id="A0A0A8YTF6"/>
<evidence type="ECO:0000313" key="1">
    <source>
        <dbReference type="EMBL" id="JAD27865.1"/>
    </source>
</evidence>